<organism evidence="1 2">
    <name type="scientific">Bradyrhizobium xenonodulans</name>
    <dbReference type="NCBI Taxonomy" id="2736875"/>
    <lineage>
        <taxon>Bacteria</taxon>
        <taxon>Pseudomonadati</taxon>
        <taxon>Pseudomonadota</taxon>
        <taxon>Alphaproteobacteria</taxon>
        <taxon>Hyphomicrobiales</taxon>
        <taxon>Nitrobacteraceae</taxon>
        <taxon>Bradyrhizobium</taxon>
    </lineage>
</organism>
<gene>
    <name evidence="1" type="ORF">I3J27_33120</name>
</gene>
<name>A0ABY7MLK5_9BRAD</name>
<evidence type="ECO:0000313" key="1">
    <source>
        <dbReference type="EMBL" id="WBL77800.1"/>
    </source>
</evidence>
<dbReference type="EMBL" id="CP089391">
    <property type="protein sequence ID" value="WBL77800.1"/>
    <property type="molecule type" value="Genomic_DNA"/>
</dbReference>
<accession>A0ABY7MLK5</accession>
<dbReference type="Proteomes" id="UP001179614">
    <property type="component" value="Chromosome"/>
</dbReference>
<proteinExistence type="predicted"/>
<keyword evidence="2" id="KW-1185">Reference proteome</keyword>
<reference evidence="1" key="1">
    <citation type="submission" date="2021-12" db="EMBL/GenBank/DDBJ databases">
        <title>Bradyrhizobium xenonodulans sp. nov.</title>
        <authorList>
            <person name="Claassens R."/>
            <person name="Venter S.N."/>
            <person name="Beukes C.W."/>
            <person name="Stepkowski T."/>
            <person name="Steenkamp E.T."/>
        </authorList>
    </citation>
    <scope>NUCLEOTIDE SEQUENCE</scope>
    <source>
        <strain evidence="1">14AB</strain>
    </source>
</reference>
<dbReference type="RefSeq" id="WP_270163092.1">
    <property type="nucleotide sequence ID" value="NZ_CP089391.1"/>
</dbReference>
<sequence length="87" mass="9776">MNSIWYNLEMSVVLTAKWTGDQILGKKGSLLDDPDLFWMITHERDHSPALLLTAPRVAASPRTTFCSLNLWFVAFYLKGSEKAAMSA</sequence>
<evidence type="ECO:0000313" key="2">
    <source>
        <dbReference type="Proteomes" id="UP001179614"/>
    </source>
</evidence>
<protein>
    <submittedName>
        <fullName evidence="1">Uncharacterized protein</fullName>
    </submittedName>
</protein>